<gene>
    <name evidence="2" type="ORF">BCF33_0602</name>
</gene>
<dbReference type="EMBL" id="PVTT01000001">
    <property type="protein sequence ID" value="PRY94991.1"/>
    <property type="molecule type" value="Genomic_DNA"/>
</dbReference>
<dbReference type="Proteomes" id="UP000238801">
    <property type="component" value="Unassembled WGS sequence"/>
</dbReference>
<dbReference type="InterPro" id="IPR029058">
    <property type="entry name" value="AB_hydrolase_fold"/>
</dbReference>
<keyword evidence="1" id="KW-0812">Transmembrane</keyword>
<keyword evidence="1" id="KW-0472">Membrane</keyword>
<evidence type="ECO:0000313" key="2">
    <source>
        <dbReference type="EMBL" id="PRY94991.1"/>
    </source>
</evidence>
<organism evidence="2 3">
    <name type="scientific">Hasllibacter halocynthiae</name>
    <dbReference type="NCBI Taxonomy" id="595589"/>
    <lineage>
        <taxon>Bacteria</taxon>
        <taxon>Pseudomonadati</taxon>
        <taxon>Pseudomonadota</taxon>
        <taxon>Alphaproteobacteria</taxon>
        <taxon>Rhodobacterales</taxon>
        <taxon>Roseobacteraceae</taxon>
        <taxon>Hasllibacter</taxon>
    </lineage>
</organism>
<reference evidence="2 3" key="1">
    <citation type="submission" date="2018-03" db="EMBL/GenBank/DDBJ databases">
        <title>Genomic Encyclopedia of Archaeal and Bacterial Type Strains, Phase II (KMG-II): from individual species to whole genera.</title>
        <authorList>
            <person name="Goeker M."/>
        </authorList>
    </citation>
    <scope>NUCLEOTIDE SEQUENCE [LARGE SCALE GENOMIC DNA]</scope>
    <source>
        <strain evidence="2 3">DSM 29318</strain>
    </source>
</reference>
<keyword evidence="3" id="KW-1185">Reference proteome</keyword>
<dbReference type="AlphaFoldDB" id="A0A2T0X7R7"/>
<feature type="transmembrane region" description="Helical" evidence="1">
    <location>
        <begin position="158"/>
        <end position="181"/>
    </location>
</feature>
<accession>A0A2T0X7R7</accession>
<protein>
    <submittedName>
        <fullName evidence="2">Uncharacterized protein</fullName>
    </submittedName>
</protein>
<evidence type="ECO:0000313" key="3">
    <source>
        <dbReference type="Proteomes" id="UP000238801"/>
    </source>
</evidence>
<evidence type="ECO:0000256" key="1">
    <source>
        <dbReference type="SAM" id="Phobius"/>
    </source>
</evidence>
<comment type="caution">
    <text evidence="2">The sequence shown here is derived from an EMBL/GenBank/DDBJ whole genome shotgun (WGS) entry which is preliminary data.</text>
</comment>
<name>A0A2T0X7R7_9RHOB</name>
<dbReference type="SUPFAM" id="SSF53474">
    <property type="entry name" value="alpha/beta-Hydrolases"/>
    <property type="match status" value="1"/>
</dbReference>
<feature type="transmembrane region" description="Helical" evidence="1">
    <location>
        <begin position="114"/>
        <end position="138"/>
    </location>
</feature>
<proteinExistence type="predicted"/>
<keyword evidence="1" id="KW-1133">Transmembrane helix</keyword>
<dbReference type="RefSeq" id="WP_245883696.1">
    <property type="nucleotide sequence ID" value="NZ_PVTT01000001.1"/>
</dbReference>
<sequence length="414" mass="45779">MRRRRAFYLPGYDPFHPRRYRELYRREGARQAELSGYEIALTPKEGPRYGWTVTSVQDGAPVRTEVDVFVWSDLVRGSMSASISATYWQLVRTAWVYVASGTLRRLTWLRRGPVVAALYPAAVLIGQLLLSLLAAWIAASILASGLAALLGLAGRTPWPWLTSGLWWAAFLGGIVVALRWWKRQDRRFYAHYLMHDYAFAAKLKGATPPELKRRTGAFACDIAAALEGDWDEVLVVGHSSGAHLAVSAVAEAVRGGAVRPGGPVLSLLTLGQVMPMVSFLPRAEKLRGDLAFLSASDALTWVDVTAPGDGCAFALCDPVAVSGVQPDGARWPLVLSCAFTRYLRPETLHALRHRYFRLHFQYLCAFDRLRGEPGEYDYFRVTAGPLTLAERFRGRRPSPSRIDVPASAHVSVPA</sequence>